<sequence>MMNLYTRMGKTTERLIKQYGMEYVLKRKGKFYVDKKGQEIIEPDMVLKAVGVKTQFAINEVDNSLVLTSDIKFIAHAKSNIQQGDIIIIDNINHRVIAVKEIKPQRQTICFIAQLRA</sequence>
<name>A0ABY8NYH3_9GAMM</name>
<gene>
    <name evidence="1" type="ORF">QG404_01125</name>
</gene>
<organism evidence="1 2">
    <name type="scientific">Arsenophonus apicola</name>
    <dbReference type="NCBI Taxonomy" id="2879119"/>
    <lineage>
        <taxon>Bacteria</taxon>
        <taxon>Pseudomonadati</taxon>
        <taxon>Pseudomonadota</taxon>
        <taxon>Gammaproteobacteria</taxon>
        <taxon>Enterobacterales</taxon>
        <taxon>Morganellaceae</taxon>
        <taxon>Arsenophonus</taxon>
    </lineage>
</organism>
<geneLocation type="plasmid" evidence="1 2">
    <name>paApi_AU2</name>
</geneLocation>
<evidence type="ECO:0008006" key="3">
    <source>
        <dbReference type="Google" id="ProtNLM"/>
    </source>
</evidence>
<protein>
    <recommendedName>
        <fullName evidence="3">Phage protein</fullName>
    </recommendedName>
</protein>
<evidence type="ECO:0000313" key="1">
    <source>
        <dbReference type="EMBL" id="WGO82298.1"/>
    </source>
</evidence>
<accession>A0ABY8NYH3</accession>
<evidence type="ECO:0000313" key="2">
    <source>
        <dbReference type="Proteomes" id="UP001231859"/>
    </source>
</evidence>
<dbReference type="EMBL" id="CP123758">
    <property type="protein sequence ID" value="WGO82298.1"/>
    <property type="molecule type" value="Genomic_DNA"/>
</dbReference>
<reference evidence="1 2" key="1">
    <citation type="submission" date="2023-04" db="EMBL/GenBank/DDBJ databases">
        <title>Genome dynamics across the evolutionary transition to endosymbiosis.</title>
        <authorList>
            <person name="Siozios S."/>
            <person name="Nadal-Jimenez P."/>
            <person name="Azagi T."/>
            <person name="Sprong H."/>
            <person name="Frost C.L."/>
            <person name="Parratt S.R."/>
            <person name="Taylor G."/>
            <person name="Brettell L."/>
            <person name="Lew K.C."/>
            <person name="Croft L."/>
            <person name="King K.C."/>
            <person name="Brockhurst M.A."/>
            <person name="Hypsa V."/>
            <person name="Novakova E."/>
            <person name="Darby A.C."/>
            <person name="Hurst G.D.D."/>
        </authorList>
    </citation>
    <scope>NUCLEOTIDE SEQUENCE [LARGE SCALE GENOMIC DNA]</scope>
    <source>
        <strain evidence="2">aApi_AU</strain>
        <plasmid evidence="1 2">paApi_AU2</plasmid>
    </source>
</reference>
<keyword evidence="2" id="KW-1185">Reference proteome</keyword>
<keyword evidence="1" id="KW-0614">Plasmid</keyword>
<dbReference type="Proteomes" id="UP001231859">
    <property type="component" value="Plasmid paApi_AU2"/>
</dbReference>
<dbReference type="RefSeq" id="WP_180560420.1">
    <property type="nucleotide sequence ID" value="NZ_CP123758.1"/>
</dbReference>
<proteinExistence type="predicted"/>